<dbReference type="EC" id="1.6.2.4"/>
<reference key="1">
    <citation type="journal article" date="1994" name="Plant Physiol.">
        <title>Purification and partial characterization of NADPH-cytochrome c reductase from Petunia hybrida flowers.</title>
        <authorList>
            <person name="Menting J.G."/>
            <person name="Cornish E."/>
            <person name="Scopes R.K."/>
        </authorList>
    </citation>
    <scope>PROTEIN SEQUENCE</scope>
</reference>
<dbReference type="AlphaFoldDB" id="Q9S878"/>
<keyword id="KW-0903">Direct protein sequencing</keyword>
<accession>Q9S878</accession>
<organism>
    <name type="scientific">Petunia hybrida</name>
    <name type="common">Petunia</name>
    <dbReference type="NCBI Taxonomy" id="4102"/>
    <lineage>
        <taxon>Eukaryota</taxon>
        <taxon>Viridiplantae</taxon>
        <taxon>Streptophyta</taxon>
        <taxon>Embryophyta</taxon>
        <taxon>Tracheophyta</taxon>
        <taxon>Spermatophyta</taxon>
        <taxon>Magnoliopsida</taxon>
        <taxon>eudicotyledons</taxon>
        <taxon>Gunneridae</taxon>
        <taxon>Pentapetalae</taxon>
        <taxon>asterids</taxon>
        <taxon>lamiids</taxon>
        <taxon>Solanales</taxon>
        <taxon>Solanaceae</taxon>
        <taxon>Petunioideae</taxon>
        <taxon>Petunia</taxon>
    </lineage>
</organism>
<proteinExistence type="evidence at protein level"/>
<protein>
    <submittedName>
        <fullName>NADPH-cytochrome P450 reductase</fullName>
        <ecNumber>1.6.2.4</ecNumber>
    </submittedName>
</protein>
<sequence length="20" mass="2390">RMDFIYEEELQSFVDQGVIA</sequence>
<dbReference type="GO" id="GO:0003958">
    <property type="term" value="F:NADPH-hemoprotein reductase activity"/>
    <property type="evidence" value="ECO:0007669"/>
    <property type="project" value="UniProtKB-EC"/>
</dbReference>
<name>Q9S878_PETHY</name>